<name>A0A1Y2DPR5_9PEZI</name>
<feature type="region of interest" description="Disordered" evidence="1">
    <location>
        <begin position="246"/>
        <end position="278"/>
    </location>
</feature>
<dbReference type="Proteomes" id="UP000193689">
    <property type="component" value="Unassembled WGS sequence"/>
</dbReference>
<organism evidence="2 3">
    <name type="scientific">Pseudomassariella vexata</name>
    <dbReference type="NCBI Taxonomy" id="1141098"/>
    <lineage>
        <taxon>Eukaryota</taxon>
        <taxon>Fungi</taxon>
        <taxon>Dikarya</taxon>
        <taxon>Ascomycota</taxon>
        <taxon>Pezizomycotina</taxon>
        <taxon>Sordariomycetes</taxon>
        <taxon>Xylariomycetidae</taxon>
        <taxon>Amphisphaeriales</taxon>
        <taxon>Pseudomassariaceae</taxon>
        <taxon>Pseudomassariella</taxon>
    </lineage>
</organism>
<dbReference type="AlphaFoldDB" id="A0A1Y2DPR5"/>
<keyword evidence="3" id="KW-1185">Reference proteome</keyword>
<accession>A0A1Y2DPR5</accession>
<evidence type="ECO:0000256" key="1">
    <source>
        <dbReference type="SAM" id="MobiDB-lite"/>
    </source>
</evidence>
<dbReference type="InParanoid" id="A0A1Y2DPR5"/>
<feature type="compositionally biased region" description="Polar residues" evidence="1">
    <location>
        <begin position="79"/>
        <end position="96"/>
    </location>
</feature>
<dbReference type="GeneID" id="63770818"/>
<feature type="region of interest" description="Disordered" evidence="1">
    <location>
        <begin position="295"/>
        <end position="316"/>
    </location>
</feature>
<sequence length="427" mass="47585">METRDFEQSAAQMGERGASTRHHKRVWTLFFQKTPEPRQQRNANRTIKSGKNGRRRKKVGNIGPVPACRLTPRDRRRPSPSNTAPNSFNTNPGGVHQNESIARTITIHQEPSQAIGSSAPANWPSVENPPVVNILDPSAGNDNIMNRDGRWVKSRPDRHAEQSVIFTAVVERLQLRDMVQPCVPGEHADRLTPVGKRPMRSWINLRVQIWPQNWKEIIFLVLHDVDERDAEAEYVYLARDFFAASPSPSQQQQRGMSRAYSEMGPLQDEQGSLSNSSSQELYAQTFQSVAGAEVGQPLTQSPWHQSDWDMHSIPNPPNQLAGLGQGIHPVNAAPMLCGFSPSPMVNGNLPMTLNTFNQQMHNLISGSLPNPDYFMSPMSPAPPFVPVSSAPPLSDGTLSFSDQTINCDDWEPLPGNPYHWPSFGFQP</sequence>
<feature type="region of interest" description="Disordered" evidence="1">
    <location>
        <begin position="1"/>
        <end position="96"/>
    </location>
</feature>
<reference evidence="2 3" key="1">
    <citation type="submission" date="2016-07" db="EMBL/GenBank/DDBJ databases">
        <title>Pervasive Adenine N6-methylation of Active Genes in Fungi.</title>
        <authorList>
            <consortium name="DOE Joint Genome Institute"/>
            <person name="Mondo S.J."/>
            <person name="Dannebaum R.O."/>
            <person name="Kuo R.C."/>
            <person name="Labutti K."/>
            <person name="Haridas S."/>
            <person name="Kuo A."/>
            <person name="Salamov A."/>
            <person name="Ahrendt S.R."/>
            <person name="Lipzen A."/>
            <person name="Sullivan W."/>
            <person name="Andreopoulos W.B."/>
            <person name="Clum A."/>
            <person name="Lindquist E."/>
            <person name="Daum C."/>
            <person name="Ramamoorthy G.K."/>
            <person name="Gryganskyi A."/>
            <person name="Culley D."/>
            <person name="Magnuson J.K."/>
            <person name="James T.Y."/>
            <person name="O'Malley M.A."/>
            <person name="Stajich J.E."/>
            <person name="Spatafora J.W."/>
            <person name="Visel A."/>
            <person name="Grigoriev I.V."/>
        </authorList>
    </citation>
    <scope>NUCLEOTIDE SEQUENCE [LARGE SCALE GENOMIC DNA]</scope>
    <source>
        <strain evidence="2 3">CBS 129021</strain>
    </source>
</reference>
<evidence type="ECO:0000313" key="3">
    <source>
        <dbReference type="Proteomes" id="UP000193689"/>
    </source>
</evidence>
<feature type="compositionally biased region" description="Polar residues" evidence="1">
    <location>
        <begin position="40"/>
        <end position="49"/>
    </location>
</feature>
<gene>
    <name evidence="2" type="ORF">BCR38DRAFT_30518</name>
</gene>
<comment type="caution">
    <text evidence="2">The sequence shown here is derived from an EMBL/GenBank/DDBJ whole genome shotgun (WGS) entry which is preliminary data.</text>
</comment>
<dbReference type="RefSeq" id="XP_040713327.1">
    <property type="nucleotide sequence ID" value="XM_040854606.1"/>
</dbReference>
<evidence type="ECO:0000313" key="2">
    <source>
        <dbReference type="EMBL" id="ORY61250.1"/>
    </source>
</evidence>
<proteinExistence type="predicted"/>
<protein>
    <submittedName>
        <fullName evidence="2">Uncharacterized protein</fullName>
    </submittedName>
</protein>
<dbReference type="EMBL" id="MCFJ01000010">
    <property type="protein sequence ID" value="ORY61250.1"/>
    <property type="molecule type" value="Genomic_DNA"/>
</dbReference>
<feature type="compositionally biased region" description="Polar residues" evidence="1">
    <location>
        <begin position="269"/>
        <end position="278"/>
    </location>
</feature>